<dbReference type="InterPro" id="IPR036188">
    <property type="entry name" value="FAD/NAD-bd_sf"/>
</dbReference>
<dbReference type="InterPro" id="IPR052034">
    <property type="entry name" value="NasD-like"/>
</dbReference>
<name>A0A0F0L420_9MICO</name>
<dbReference type="PANTHER" id="PTHR43809">
    <property type="entry name" value="NITRITE REDUCTASE (NADH) LARGE SUBUNIT"/>
    <property type="match status" value="1"/>
</dbReference>
<organism evidence="9 10">
    <name type="scientific">Microbacterium oxydans</name>
    <dbReference type="NCBI Taxonomy" id="82380"/>
    <lineage>
        <taxon>Bacteria</taxon>
        <taxon>Bacillati</taxon>
        <taxon>Actinomycetota</taxon>
        <taxon>Actinomycetes</taxon>
        <taxon>Micrococcales</taxon>
        <taxon>Microbacteriaceae</taxon>
        <taxon>Microbacterium</taxon>
    </lineage>
</organism>
<feature type="domain" description="FAD/NAD(P)-binding" evidence="8">
    <location>
        <begin position="8"/>
        <end position="307"/>
    </location>
</feature>
<gene>
    <name evidence="9" type="primary">nasD</name>
    <name evidence="9" type="ORF">RS83_02958</name>
</gene>
<proteinExistence type="predicted"/>
<dbReference type="EMBL" id="JYIW01000026">
    <property type="protein sequence ID" value="KJL27898.1"/>
    <property type="molecule type" value="Genomic_DNA"/>
</dbReference>
<evidence type="ECO:0000259" key="8">
    <source>
        <dbReference type="Pfam" id="PF07992"/>
    </source>
</evidence>
<keyword evidence="3" id="KW-0349">Heme</keyword>
<evidence type="ECO:0000313" key="9">
    <source>
        <dbReference type="EMBL" id="KJL27898.1"/>
    </source>
</evidence>
<reference evidence="9 10" key="1">
    <citation type="submission" date="2015-02" db="EMBL/GenBank/DDBJ databases">
        <title>Draft genome sequences of ten Microbacterium spp. with emphasis on heavy metal contaminated environments.</title>
        <authorList>
            <person name="Corretto E."/>
        </authorList>
    </citation>
    <scope>NUCLEOTIDE SEQUENCE [LARGE SCALE GENOMIC DNA]</scope>
    <source>
        <strain evidence="9 10">BEL4b</strain>
    </source>
</reference>
<sequence length="412" mass="43621">MNSPTTTEILIVGAGMAARRFAEQLLTRASEPVRITMIGDEGRQPYDRTRLSDLFLGAAEEDLTFDSSLFEDDRIELIVDDRVLRIDRRAQTVLTRSRQTHRYDTLVLATGAYAARIAVDGAALPGCFAYRTLDDVEELREFVQARSAELGRDLRGVVIGGGVLGLEAAGALQTMGVDATVIQYADRLMATQLDGTAGSIVKRHLQARGIAVRTGTRATRIDPDESGAVTAIEYQDGSFQRVDVVIFTVGMLARDELARNAGIDVHPLGGIVIDDGCRTSDPAVLAIGEVASYDGRCVGLVAAAYEMADVAVGRLLGEDVAFSGYDESAAVTLAGVEVVSFGDALASTPDAVDVLYADPIAGVYKKLVLAEDAHTLLGGILVGDASAYGSLRPLVGARLVGDPSSYVLPARG</sequence>
<evidence type="ECO:0000256" key="1">
    <source>
        <dbReference type="ARBA" id="ARBA00001929"/>
    </source>
</evidence>
<dbReference type="RefSeq" id="WP_052679138.1">
    <property type="nucleotide sequence ID" value="NZ_JYIW01000026.1"/>
</dbReference>
<dbReference type="EC" id="1.7.1.4" evidence="9"/>
<dbReference type="GO" id="GO:0051536">
    <property type="term" value="F:iron-sulfur cluster binding"/>
    <property type="evidence" value="ECO:0007669"/>
    <property type="project" value="UniProtKB-KW"/>
</dbReference>
<dbReference type="GO" id="GO:0046872">
    <property type="term" value="F:metal ion binding"/>
    <property type="evidence" value="ECO:0007669"/>
    <property type="project" value="UniProtKB-KW"/>
</dbReference>
<dbReference type="Gene3D" id="3.50.50.60">
    <property type="entry name" value="FAD/NAD(P)-binding domain"/>
    <property type="match status" value="2"/>
</dbReference>
<comment type="cofactor">
    <cofactor evidence="1">
        <name>siroheme</name>
        <dbReference type="ChEBI" id="CHEBI:60052"/>
    </cofactor>
</comment>
<accession>A0A0F0L420</accession>
<keyword evidence="5 9" id="KW-0560">Oxidoreductase</keyword>
<protein>
    <submittedName>
        <fullName evidence="9">Nitrite reductase [NAD(P)H]</fullName>
        <ecNumber evidence="9">1.7.1.4</ecNumber>
    </submittedName>
</protein>
<evidence type="ECO:0000256" key="3">
    <source>
        <dbReference type="ARBA" id="ARBA00022617"/>
    </source>
</evidence>
<dbReference type="Proteomes" id="UP000033640">
    <property type="component" value="Unassembled WGS sequence"/>
</dbReference>
<dbReference type="PATRIC" id="fig|82380.11.peg.2994"/>
<keyword evidence="6" id="KW-0408">Iron</keyword>
<dbReference type="AlphaFoldDB" id="A0A0F0L420"/>
<dbReference type="InterPro" id="IPR023753">
    <property type="entry name" value="FAD/NAD-binding_dom"/>
</dbReference>
<dbReference type="SUPFAM" id="SSF51905">
    <property type="entry name" value="FAD/NAD(P)-binding domain"/>
    <property type="match status" value="2"/>
</dbReference>
<comment type="caution">
    <text evidence="9">The sequence shown here is derived from an EMBL/GenBank/DDBJ whole genome shotgun (WGS) entry which is preliminary data.</text>
</comment>
<evidence type="ECO:0000313" key="10">
    <source>
        <dbReference type="Proteomes" id="UP000033640"/>
    </source>
</evidence>
<evidence type="ECO:0000256" key="7">
    <source>
        <dbReference type="ARBA" id="ARBA00023014"/>
    </source>
</evidence>
<dbReference type="GO" id="GO:0008942">
    <property type="term" value="F:nitrite reductase [NAD(P)H] activity"/>
    <property type="evidence" value="ECO:0007669"/>
    <property type="project" value="UniProtKB-EC"/>
</dbReference>
<evidence type="ECO:0000256" key="6">
    <source>
        <dbReference type="ARBA" id="ARBA00023004"/>
    </source>
</evidence>
<evidence type="ECO:0000256" key="2">
    <source>
        <dbReference type="ARBA" id="ARBA00005096"/>
    </source>
</evidence>
<evidence type="ECO:0000256" key="4">
    <source>
        <dbReference type="ARBA" id="ARBA00022723"/>
    </source>
</evidence>
<dbReference type="Pfam" id="PF07992">
    <property type="entry name" value="Pyr_redox_2"/>
    <property type="match status" value="1"/>
</dbReference>
<comment type="pathway">
    <text evidence="2">Nitrogen metabolism; nitrate reduction (assimilation).</text>
</comment>
<evidence type="ECO:0000256" key="5">
    <source>
        <dbReference type="ARBA" id="ARBA00023002"/>
    </source>
</evidence>
<dbReference type="PANTHER" id="PTHR43809:SF1">
    <property type="entry name" value="NITRITE REDUCTASE (NADH) LARGE SUBUNIT"/>
    <property type="match status" value="1"/>
</dbReference>
<keyword evidence="7" id="KW-0411">Iron-sulfur</keyword>
<keyword evidence="4" id="KW-0479">Metal-binding</keyword>
<dbReference type="PRINTS" id="PR00411">
    <property type="entry name" value="PNDRDTASEI"/>
</dbReference>
<dbReference type="PRINTS" id="PR00368">
    <property type="entry name" value="FADPNR"/>
</dbReference>